<dbReference type="RefSeq" id="WP_319953258.1">
    <property type="nucleotide sequence ID" value="NZ_JAXAVX010000002.1"/>
</dbReference>
<evidence type="ECO:0000313" key="1">
    <source>
        <dbReference type="EMBL" id="MDX8151105.1"/>
    </source>
</evidence>
<protein>
    <submittedName>
        <fullName evidence="1">Uncharacterized protein</fullName>
    </submittedName>
</protein>
<gene>
    <name evidence="1" type="ORF">SK069_05835</name>
</gene>
<name>A0ABU4VH15_9ACTN</name>
<organism evidence="1 2">
    <name type="scientific">Patulibacter brassicae</name>
    <dbReference type="NCBI Taxonomy" id="1705717"/>
    <lineage>
        <taxon>Bacteria</taxon>
        <taxon>Bacillati</taxon>
        <taxon>Actinomycetota</taxon>
        <taxon>Thermoleophilia</taxon>
        <taxon>Solirubrobacterales</taxon>
        <taxon>Patulibacteraceae</taxon>
        <taxon>Patulibacter</taxon>
    </lineage>
</organism>
<accession>A0ABU4VH15</accession>
<dbReference type="EMBL" id="JAXAVX010000002">
    <property type="protein sequence ID" value="MDX8151105.1"/>
    <property type="molecule type" value="Genomic_DNA"/>
</dbReference>
<comment type="caution">
    <text evidence="1">The sequence shown here is derived from an EMBL/GenBank/DDBJ whole genome shotgun (WGS) entry which is preliminary data.</text>
</comment>
<keyword evidence="2" id="KW-1185">Reference proteome</keyword>
<dbReference type="Proteomes" id="UP001277761">
    <property type="component" value="Unassembled WGS sequence"/>
</dbReference>
<reference evidence="1 2" key="1">
    <citation type="submission" date="2023-11" db="EMBL/GenBank/DDBJ databases">
        <authorList>
            <person name="Xu M."/>
            <person name="Jiang T."/>
        </authorList>
    </citation>
    <scope>NUCLEOTIDE SEQUENCE [LARGE SCALE GENOMIC DNA]</scope>
    <source>
        <strain evidence="1 2">SD</strain>
    </source>
</reference>
<sequence length="189" mass="20710">MRLTEAQQRTIWLWRLNSRGTTPDAYALHESEMIDAGITETGRGARMISNGLIRRGLAVEHSHDGGLLLLLTPAGVDVLDRLVGYRTKRQDDVVWCACKPFGPVHAYEPGESCSPNDPAPRLGDDVEIRSGDYHGRRGGYDGVEDATGEHRVYLDSAVVGDPPVLCDRVRLVDPADRRRRPARGAEGGA</sequence>
<evidence type="ECO:0000313" key="2">
    <source>
        <dbReference type="Proteomes" id="UP001277761"/>
    </source>
</evidence>
<proteinExistence type="predicted"/>